<dbReference type="Proteomes" id="UP000546464">
    <property type="component" value="Unassembled WGS sequence"/>
</dbReference>
<comment type="caution">
    <text evidence="2">The sequence shown here is derived from an EMBL/GenBank/DDBJ whole genome shotgun (WGS) entry which is preliminary data.</text>
</comment>
<accession>A0A842HGK8</accession>
<dbReference type="RefSeq" id="WP_185675365.1">
    <property type="nucleotide sequence ID" value="NZ_JACHVB010000021.1"/>
</dbReference>
<dbReference type="InterPro" id="IPR029069">
    <property type="entry name" value="HotDog_dom_sf"/>
</dbReference>
<keyword evidence="3" id="KW-1185">Reference proteome</keyword>
<protein>
    <recommendedName>
        <fullName evidence="1">ApeI dehydratase-like domain-containing protein</fullName>
    </recommendedName>
</protein>
<dbReference type="Gene3D" id="3.10.129.10">
    <property type="entry name" value="Hotdog Thioesterase"/>
    <property type="match status" value="1"/>
</dbReference>
<sequence>MAEVIVERIAVTEANGFCDGHFPGHPLVPAAAQAQWALVALERIAGAGKRWEMRQGKFLRELRPGCTVELRLSREKRGWRAQVVDAEGAYADMLWVPHE</sequence>
<dbReference type="Pfam" id="PF22818">
    <property type="entry name" value="ApeI-like"/>
    <property type="match status" value="1"/>
</dbReference>
<evidence type="ECO:0000259" key="1">
    <source>
        <dbReference type="Pfam" id="PF22818"/>
    </source>
</evidence>
<dbReference type="SUPFAM" id="SSF54637">
    <property type="entry name" value="Thioesterase/thiol ester dehydrase-isomerase"/>
    <property type="match status" value="1"/>
</dbReference>
<reference evidence="2 3" key="1">
    <citation type="submission" date="2020-07" db="EMBL/GenBank/DDBJ databases">
        <authorList>
            <person name="Feng X."/>
        </authorList>
    </citation>
    <scope>NUCLEOTIDE SEQUENCE [LARGE SCALE GENOMIC DNA]</scope>
    <source>
        <strain evidence="2 3">JCM31066</strain>
    </source>
</reference>
<dbReference type="InterPro" id="IPR054545">
    <property type="entry name" value="ApeI-like"/>
</dbReference>
<dbReference type="AlphaFoldDB" id="A0A842HGK8"/>
<evidence type="ECO:0000313" key="2">
    <source>
        <dbReference type="EMBL" id="MBC2594381.1"/>
    </source>
</evidence>
<organism evidence="2 3">
    <name type="scientific">Ruficoccus amylovorans</name>
    <dbReference type="NCBI Taxonomy" id="1804625"/>
    <lineage>
        <taxon>Bacteria</taxon>
        <taxon>Pseudomonadati</taxon>
        <taxon>Verrucomicrobiota</taxon>
        <taxon>Opitutia</taxon>
        <taxon>Puniceicoccales</taxon>
        <taxon>Cerasicoccaceae</taxon>
        <taxon>Ruficoccus</taxon>
    </lineage>
</organism>
<dbReference type="EMBL" id="JACHVB010000021">
    <property type="protein sequence ID" value="MBC2594381.1"/>
    <property type="molecule type" value="Genomic_DNA"/>
</dbReference>
<proteinExistence type="predicted"/>
<feature type="domain" description="ApeI dehydratase-like" evidence="1">
    <location>
        <begin position="8"/>
        <end position="77"/>
    </location>
</feature>
<gene>
    <name evidence="2" type="ORF">H5P28_08940</name>
</gene>
<name>A0A842HGK8_9BACT</name>
<evidence type="ECO:0000313" key="3">
    <source>
        <dbReference type="Proteomes" id="UP000546464"/>
    </source>
</evidence>